<protein>
    <submittedName>
        <fullName evidence="1">Uncharacterized protein</fullName>
    </submittedName>
</protein>
<evidence type="ECO:0000313" key="1">
    <source>
        <dbReference type="EMBL" id="CAI9174673.1"/>
    </source>
</evidence>
<proteinExistence type="predicted"/>
<accession>A0ABN8ZMF7</accession>
<organism evidence="1 2">
    <name type="scientific">Rangifer tarandus platyrhynchus</name>
    <name type="common">Svalbard reindeer</name>
    <dbReference type="NCBI Taxonomy" id="3082113"/>
    <lineage>
        <taxon>Eukaryota</taxon>
        <taxon>Metazoa</taxon>
        <taxon>Chordata</taxon>
        <taxon>Craniata</taxon>
        <taxon>Vertebrata</taxon>
        <taxon>Euteleostomi</taxon>
        <taxon>Mammalia</taxon>
        <taxon>Eutheria</taxon>
        <taxon>Laurasiatheria</taxon>
        <taxon>Artiodactyla</taxon>
        <taxon>Ruminantia</taxon>
        <taxon>Pecora</taxon>
        <taxon>Cervidae</taxon>
        <taxon>Odocoileinae</taxon>
        <taxon>Rangifer</taxon>
    </lineage>
</organism>
<keyword evidence="2" id="KW-1185">Reference proteome</keyword>
<dbReference type="Proteomes" id="UP001176941">
    <property type="component" value="Chromosome 4"/>
</dbReference>
<evidence type="ECO:0000313" key="2">
    <source>
        <dbReference type="Proteomes" id="UP001176941"/>
    </source>
</evidence>
<sequence>MPSVCSSHSILCIALRSTISKILKFEVFLKCEVLFKYRSCMGKPDYSNTLKVEFSKAFPERNLWNSVVYKQFPVKLFDILLRLSLNWPQACLVLFTQGCPVEFSAVTEIILSTRSSMTDSRHMSLLST</sequence>
<reference evidence="1" key="1">
    <citation type="submission" date="2023-04" db="EMBL/GenBank/DDBJ databases">
        <authorList>
            <consortium name="ELIXIR-Norway"/>
        </authorList>
    </citation>
    <scope>NUCLEOTIDE SEQUENCE [LARGE SCALE GENOMIC DNA]</scope>
</reference>
<name>A0ABN8ZMF7_RANTA</name>
<dbReference type="EMBL" id="OX459940">
    <property type="protein sequence ID" value="CAI9174673.1"/>
    <property type="molecule type" value="Genomic_DNA"/>
</dbReference>
<gene>
    <name evidence="1" type="ORF">MRATA1EN1_LOCUS23635</name>
</gene>